<keyword evidence="3" id="KW-1185">Reference proteome</keyword>
<reference evidence="2 3" key="1">
    <citation type="submission" date="2021-07" db="EMBL/GenBank/DDBJ databases">
        <title>The Aristolochia fimbriata genome: insights into angiosperm evolution, floral development and chemical biosynthesis.</title>
        <authorList>
            <person name="Jiao Y."/>
        </authorList>
    </citation>
    <scope>NUCLEOTIDE SEQUENCE [LARGE SCALE GENOMIC DNA]</scope>
    <source>
        <strain evidence="2">IBCAS-2021</strain>
        <tissue evidence="2">Leaf</tissue>
    </source>
</reference>
<sequence length="204" mass="21391">MNGSFRESPQESGERKSAGDRGSKNQISAPGKKPAREMDQPNDVVPSSPSVSSVSSSDLDTESTGSFFHDRSTSLGTLMGVRFPAVSASAQGEINAVDGGGIPARRERPRADKRRIHGRRWWRLCREESRATSLADFLEIERRFGDAAEHRFLYGAAPAEGNRLFADGRVLPPTATAAAAAQSPAAAAAAAACSISGICCGGGG</sequence>
<feature type="compositionally biased region" description="Basic and acidic residues" evidence="1">
    <location>
        <begin position="8"/>
        <end position="23"/>
    </location>
</feature>
<dbReference type="EMBL" id="JAINDJ010000006">
    <property type="protein sequence ID" value="KAG9444998.1"/>
    <property type="molecule type" value="Genomic_DNA"/>
</dbReference>
<evidence type="ECO:0000313" key="3">
    <source>
        <dbReference type="Proteomes" id="UP000825729"/>
    </source>
</evidence>
<feature type="region of interest" description="Disordered" evidence="1">
    <location>
        <begin position="1"/>
        <end position="68"/>
    </location>
</feature>
<dbReference type="Proteomes" id="UP000825729">
    <property type="component" value="Unassembled WGS sequence"/>
</dbReference>
<accession>A0AAV7E852</accession>
<name>A0AAV7E852_ARIFI</name>
<gene>
    <name evidence="2" type="ORF">H6P81_016338</name>
</gene>
<evidence type="ECO:0000256" key="1">
    <source>
        <dbReference type="SAM" id="MobiDB-lite"/>
    </source>
</evidence>
<evidence type="ECO:0000313" key="2">
    <source>
        <dbReference type="EMBL" id="KAG9444998.1"/>
    </source>
</evidence>
<dbReference type="PANTHER" id="PTHR33544">
    <property type="entry name" value="DUF4005 DOMAIN-CONTAINING PROTEIN-RELATED"/>
    <property type="match status" value="1"/>
</dbReference>
<comment type="caution">
    <text evidence="2">The sequence shown here is derived from an EMBL/GenBank/DDBJ whole genome shotgun (WGS) entry which is preliminary data.</text>
</comment>
<dbReference type="InterPro" id="IPR040344">
    <property type="entry name" value="At3g17950-like"/>
</dbReference>
<proteinExistence type="predicted"/>
<organism evidence="2 3">
    <name type="scientific">Aristolochia fimbriata</name>
    <name type="common">White veined hardy Dutchman's pipe vine</name>
    <dbReference type="NCBI Taxonomy" id="158543"/>
    <lineage>
        <taxon>Eukaryota</taxon>
        <taxon>Viridiplantae</taxon>
        <taxon>Streptophyta</taxon>
        <taxon>Embryophyta</taxon>
        <taxon>Tracheophyta</taxon>
        <taxon>Spermatophyta</taxon>
        <taxon>Magnoliopsida</taxon>
        <taxon>Magnoliidae</taxon>
        <taxon>Piperales</taxon>
        <taxon>Aristolochiaceae</taxon>
        <taxon>Aristolochia</taxon>
    </lineage>
</organism>
<protein>
    <submittedName>
        <fullName evidence="2">Uncharacterized protein</fullName>
    </submittedName>
</protein>
<feature type="compositionally biased region" description="Low complexity" evidence="1">
    <location>
        <begin position="44"/>
        <end position="57"/>
    </location>
</feature>
<dbReference type="AlphaFoldDB" id="A0AAV7E852"/>
<dbReference type="PANTHER" id="PTHR33544:SF15">
    <property type="entry name" value="OS06G0256800 PROTEIN"/>
    <property type="match status" value="1"/>
</dbReference>